<accession>A0ABV9VGK2</accession>
<reference evidence="4" key="1">
    <citation type="journal article" date="2019" name="Int. J. Syst. Evol. Microbiol.">
        <title>The Global Catalogue of Microorganisms (GCM) 10K type strain sequencing project: providing services to taxonomists for standard genome sequencing and annotation.</title>
        <authorList>
            <consortium name="The Broad Institute Genomics Platform"/>
            <consortium name="The Broad Institute Genome Sequencing Center for Infectious Disease"/>
            <person name="Wu L."/>
            <person name="Ma J."/>
        </authorList>
    </citation>
    <scope>NUCLEOTIDE SEQUENCE [LARGE SCALE GENOMIC DNA]</scope>
    <source>
        <strain evidence="4">ICMP 257</strain>
    </source>
</reference>
<gene>
    <name evidence="3" type="ORF">ACFPL4_28910</name>
</gene>
<evidence type="ECO:0000313" key="3">
    <source>
        <dbReference type="EMBL" id="MFC4982318.1"/>
    </source>
</evidence>
<dbReference type="GeneID" id="31233568"/>
<evidence type="ECO:0000259" key="2">
    <source>
        <dbReference type="Pfam" id="PF14230"/>
    </source>
</evidence>
<dbReference type="Pfam" id="PF14230">
    <property type="entry name" value="DUF4333"/>
    <property type="match status" value="1"/>
</dbReference>
<name>A0ABV9VGK2_STRAZ</name>
<dbReference type="EMBL" id="JBHSJE010000010">
    <property type="protein sequence ID" value="MFC4982318.1"/>
    <property type="molecule type" value="Genomic_DNA"/>
</dbReference>
<organism evidence="3 4">
    <name type="scientific">Streptomyces atroolivaceus</name>
    <dbReference type="NCBI Taxonomy" id="66869"/>
    <lineage>
        <taxon>Bacteria</taxon>
        <taxon>Bacillati</taxon>
        <taxon>Actinomycetota</taxon>
        <taxon>Actinomycetes</taxon>
        <taxon>Kitasatosporales</taxon>
        <taxon>Streptomycetaceae</taxon>
        <taxon>Streptomyces</taxon>
    </lineage>
</organism>
<dbReference type="RefSeq" id="WP_051709383.1">
    <property type="nucleotide sequence ID" value="NZ_JBHSJE010000010.1"/>
</dbReference>
<feature type="region of interest" description="Disordered" evidence="1">
    <location>
        <begin position="1"/>
        <end position="29"/>
    </location>
</feature>
<keyword evidence="4" id="KW-1185">Reference proteome</keyword>
<dbReference type="Proteomes" id="UP001595908">
    <property type="component" value="Unassembled WGS sequence"/>
</dbReference>
<dbReference type="InterPro" id="IPR025637">
    <property type="entry name" value="DUF4333"/>
</dbReference>
<protein>
    <submittedName>
        <fullName evidence="3">DUF4333 domain-containing protein</fullName>
    </submittedName>
</protein>
<comment type="caution">
    <text evidence="3">The sequence shown here is derived from an EMBL/GenBank/DDBJ whole genome shotgun (WGS) entry which is preliminary data.</text>
</comment>
<feature type="domain" description="DUF4333" evidence="2">
    <location>
        <begin position="25"/>
        <end position="91"/>
    </location>
</feature>
<sequence>MRPHVCFGDRLDHPKWSSASVSAGKTGPELSSDELAAWLADKLASTTGRPKPDITCPEDLAGKVGAETRCTLTAGDGSTLGVPATVTSVDGEQIHYDFEADETASPAPN</sequence>
<evidence type="ECO:0000313" key="4">
    <source>
        <dbReference type="Proteomes" id="UP001595908"/>
    </source>
</evidence>
<proteinExistence type="predicted"/>
<evidence type="ECO:0000256" key="1">
    <source>
        <dbReference type="SAM" id="MobiDB-lite"/>
    </source>
</evidence>